<evidence type="ECO:0000313" key="3">
    <source>
        <dbReference type="EMBL" id="KAH0810747.1"/>
    </source>
</evidence>
<reference evidence="3" key="1">
    <citation type="journal article" date="2020" name="J Insects Food Feed">
        <title>The yellow mealworm (Tenebrio molitor) genome: a resource for the emerging insects as food and feed industry.</title>
        <authorList>
            <person name="Eriksson T."/>
            <person name="Andere A."/>
            <person name="Kelstrup H."/>
            <person name="Emery V."/>
            <person name="Picard C."/>
        </authorList>
    </citation>
    <scope>NUCLEOTIDE SEQUENCE</scope>
    <source>
        <strain evidence="3">Stoneville</strain>
        <tissue evidence="3">Whole head</tissue>
    </source>
</reference>
<comment type="similarity">
    <text evidence="1">Belongs to the peptidase A1 family.</text>
</comment>
<dbReference type="Gene3D" id="2.30.30.30">
    <property type="match status" value="1"/>
</dbReference>
<name>A0A8J6HAB6_TENMO</name>
<protein>
    <recommendedName>
        <fullName evidence="2">Peptidase A1 domain-containing protein</fullName>
    </recommendedName>
</protein>
<gene>
    <name evidence="3" type="ORF">GEV33_012041</name>
</gene>
<evidence type="ECO:0000313" key="4">
    <source>
        <dbReference type="Proteomes" id="UP000719412"/>
    </source>
</evidence>
<dbReference type="PANTHER" id="PTHR47966">
    <property type="entry name" value="BETA-SITE APP-CLEAVING ENZYME, ISOFORM A-RELATED"/>
    <property type="match status" value="1"/>
</dbReference>
<dbReference type="InterPro" id="IPR014722">
    <property type="entry name" value="Rib_uL2_dom2"/>
</dbReference>
<dbReference type="GO" id="GO:0004190">
    <property type="term" value="F:aspartic-type endopeptidase activity"/>
    <property type="evidence" value="ECO:0007669"/>
    <property type="project" value="InterPro"/>
</dbReference>
<dbReference type="Gene3D" id="2.40.70.10">
    <property type="entry name" value="Acid Proteases"/>
    <property type="match status" value="1"/>
</dbReference>
<dbReference type="Pfam" id="PF17136">
    <property type="entry name" value="ribosomal_L24"/>
    <property type="match status" value="1"/>
</dbReference>
<organism evidence="3 4">
    <name type="scientific">Tenebrio molitor</name>
    <name type="common">Yellow mealworm beetle</name>
    <dbReference type="NCBI Taxonomy" id="7067"/>
    <lineage>
        <taxon>Eukaryota</taxon>
        <taxon>Metazoa</taxon>
        <taxon>Ecdysozoa</taxon>
        <taxon>Arthropoda</taxon>
        <taxon>Hexapoda</taxon>
        <taxon>Insecta</taxon>
        <taxon>Pterygota</taxon>
        <taxon>Neoptera</taxon>
        <taxon>Endopterygota</taxon>
        <taxon>Coleoptera</taxon>
        <taxon>Polyphaga</taxon>
        <taxon>Cucujiformia</taxon>
        <taxon>Tenebrionidae</taxon>
        <taxon>Tenebrio</taxon>
    </lineage>
</organism>
<dbReference type="Pfam" id="PF00026">
    <property type="entry name" value="Asp"/>
    <property type="match status" value="1"/>
</dbReference>
<dbReference type="EMBL" id="JABDTM020027285">
    <property type="protein sequence ID" value="KAH0810747.1"/>
    <property type="molecule type" value="Genomic_DNA"/>
</dbReference>
<dbReference type="InterPro" id="IPR001461">
    <property type="entry name" value="Aspartic_peptidase_A1"/>
</dbReference>
<dbReference type="AlphaFoldDB" id="A0A8J6HAB6"/>
<feature type="domain" description="Peptidase A1" evidence="2">
    <location>
        <begin position="91"/>
        <end position="402"/>
    </location>
</feature>
<evidence type="ECO:0000259" key="2">
    <source>
        <dbReference type="PROSITE" id="PS51767"/>
    </source>
</evidence>
<reference evidence="3" key="2">
    <citation type="submission" date="2021-08" db="EMBL/GenBank/DDBJ databases">
        <authorList>
            <person name="Eriksson T."/>
        </authorList>
    </citation>
    <scope>NUCLEOTIDE SEQUENCE</scope>
    <source>
        <strain evidence="3">Stoneville</strain>
        <tissue evidence="3">Whole head</tissue>
    </source>
</reference>
<comment type="caution">
    <text evidence="3">The sequence shown here is derived from an EMBL/GenBank/DDBJ whole genome shotgun (WGS) entry which is preliminary data.</text>
</comment>
<proteinExistence type="inferred from homology"/>
<keyword evidence="4" id="KW-1185">Reference proteome</keyword>
<dbReference type="InterPro" id="IPR057264">
    <property type="entry name" value="Ribosomal_uL24_C"/>
</dbReference>
<dbReference type="InterPro" id="IPR033121">
    <property type="entry name" value="PEPTIDASE_A1"/>
</dbReference>
<dbReference type="GO" id="GO:0006508">
    <property type="term" value="P:proteolysis"/>
    <property type="evidence" value="ECO:0007669"/>
    <property type="project" value="InterPro"/>
</dbReference>
<dbReference type="Proteomes" id="UP000719412">
    <property type="component" value="Unassembled WGS sequence"/>
</dbReference>
<accession>A0A8J6HAB6</accession>
<dbReference type="PROSITE" id="PS51767">
    <property type="entry name" value="PEPTIDASE_A1"/>
    <property type="match status" value="1"/>
</dbReference>
<sequence length="447" mass="50931">MGERKDFAGVHMQMEKPLLVTNQVALVDPSDLQATSVEWRFTEDGSEVRVSTRTGRIIPIPATAEETVDYKTKATYKEQPKDTKANDVTQITFEPGLKTFEMDIMDVMNIKEDRIPAKYYCFEIRRQKTPAEQFLKHGHHFGNKFKELIEGMSRDNDSVALYRYLDIAHSNVTAQSFIEMVDVPYEFIINKADGVMGLGLQTDDGYTPFFYTLLNQKKIKNPIYSIYLNRDRQSNRGGNINLGFVDDKHIHKEKINGKIVYDNFTYLQVENFAYWQFQMDQIVINFDKNTNTKVCQKGCKAIVDTSSSSIVGPQEDVDQIHDAMNAKEFFLHRYTVDCDTINKLPKIDFVLGGKNFTLAGPDYTIQQPRLFTLFSSEHLLTNIPIHPTVPTEESPRTITKTSPDTSNYANFIKSFGTPDGPSPLKRPSGSLTNWSQECSDRVCRGGL</sequence>
<dbReference type="GO" id="GO:0005764">
    <property type="term" value="C:lysosome"/>
    <property type="evidence" value="ECO:0007669"/>
    <property type="project" value="TreeGrafter"/>
</dbReference>
<evidence type="ECO:0000256" key="1">
    <source>
        <dbReference type="ARBA" id="ARBA00007447"/>
    </source>
</evidence>
<dbReference type="PANTHER" id="PTHR47966:SF51">
    <property type="entry name" value="BETA-SITE APP-CLEAVING ENZYME, ISOFORM A-RELATED"/>
    <property type="match status" value="1"/>
</dbReference>
<dbReference type="SUPFAM" id="SSF50630">
    <property type="entry name" value="Acid proteases"/>
    <property type="match status" value="1"/>
</dbReference>
<dbReference type="InterPro" id="IPR021109">
    <property type="entry name" value="Peptidase_aspartic_dom_sf"/>
</dbReference>